<dbReference type="AlphaFoldDB" id="A0A0D2FSR2"/>
<dbReference type="EMBL" id="KN846995">
    <property type="protein sequence ID" value="KIW89597.1"/>
    <property type="molecule type" value="Genomic_DNA"/>
</dbReference>
<keyword evidence="2" id="KW-0812">Transmembrane</keyword>
<keyword evidence="3" id="KW-0732">Signal</keyword>
<dbReference type="Proteomes" id="UP000053789">
    <property type="component" value="Unassembled WGS sequence"/>
</dbReference>
<feature type="transmembrane region" description="Helical" evidence="2">
    <location>
        <begin position="195"/>
        <end position="216"/>
    </location>
</feature>
<feature type="chain" id="PRO_5002242052" evidence="3">
    <location>
        <begin position="24"/>
        <end position="221"/>
    </location>
</feature>
<dbReference type="HOGENOM" id="CLU_1461320_0_0_1"/>
<dbReference type="RefSeq" id="XP_016616266.1">
    <property type="nucleotide sequence ID" value="XM_016767474.1"/>
</dbReference>
<evidence type="ECO:0000313" key="5">
    <source>
        <dbReference type="Proteomes" id="UP000053789"/>
    </source>
</evidence>
<evidence type="ECO:0000256" key="2">
    <source>
        <dbReference type="SAM" id="Phobius"/>
    </source>
</evidence>
<proteinExistence type="predicted"/>
<evidence type="ECO:0000256" key="3">
    <source>
        <dbReference type="SAM" id="SignalP"/>
    </source>
</evidence>
<accession>A0A0D2FSR2</accession>
<feature type="region of interest" description="Disordered" evidence="1">
    <location>
        <begin position="73"/>
        <end position="97"/>
    </location>
</feature>
<feature type="signal peptide" evidence="3">
    <location>
        <begin position="1"/>
        <end position="23"/>
    </location>
</feature>
<dbReference type="VEuPathDB" id="FungiDB:Z519_09753"/>
<name>A0A0D2FSR2_CLAB1</name>
<keyword evidence="2" id="KW-1133">Transmembrane helix</keyword>
<dbReference type="OrthoDB" id="4160064at2759"/>
<sequence>MSSAHNIPLKTLSALRMLVGASCLLVPRQAGVLFGIPLAPGGAEAVLLGRMTGVRDLVLGAYLWKRVRECDGEVGKKNEKEGEEETGTGEDDPSRTPLLFSKFSSGTTITAIQKDRKEDRNAAASARDSVSQPPDLTAGLEHGQGPDGPTTLAGLRLAQRESALRSAVWLGLIVDTIDMASVIFCSLEGNPLSDLAKVTVGGGAAVFVLIAAQYLVAHRRG</sequence>
<dbReference type="GeneID" id="27702681"/>
<evidence type="ECO:0000256" key="1">
    <source>
        <dbReference type="SAM" id="MobiDB-lite"/>
    </source>
</evidence>
<protein>
    <submittedName>
        <fullName evidence="4">Uncharacterized protein</fullName>
    </submittedName>
</protein>
<gene>
    <name evidence="4" type="ORF">Z519_09753</name>
</gene>
<feature type="compositionally biased region" description="Acidic residues" evidence="1">
    <location>
        <begin position="81"/>
        <end position="91"/>
    </location>
</feature>
<keyword evidence="2" id="KW-0472">Membrane</keyword>
<feature type="region of interest" description="Disordered" evidence="1">
    <location>
        <begin position="114"/>
        <end position="150"/>
    </location>
</feature>
<keyword evidence="5" id="KW-1185">Reference proteome</keyword>
<organism evidence="4 5">
    <name type="scientific">Cladophialophora bantiana (strain ATCC 10958 / CBS 173.52 / CDC B-1940 / NIH 8579)</name>
    <name type="common">Xylohypha bantiana</name>
    <dbReference type="NCBI Taxonomy" id="1442370"/>
    <lineage>
        <taxon>Eukaryota</taxon>
        <taxon>Fungi</taxon>
        <taxon>Dikarya</taxon>
        <taxon>Ascomycota</taxon>
        <taxon>Pezizomycotina</taxon>
        <taxon>Eurotiomycetes</taxon>
        <taxon>Chaetothyriomycetidae</taxon>
        <taxon>Chaetothyriales</taxon>
        <taxon>Herpotrichiellaceae</taxon>
        <taxon>Cladophialophora</taxon>
    </lineage>
</organism>
<feature type="transmembrane region" description="Helical" evidence="2">
    <location>
        <begin position="167"/>
        <end position="189"/>
    </location>
</feature>
<evidence type="ECO:0000313" key="4">
    <source>
        <dbReference type="EMBL" id="KIW89597.1"/>
    </source>
</evidence>
<reference evidence="4" key="1">
    <citation type="submission" date="2015-01" db="EMBL/GenBank/DDBJ databases">
        <title>The Genome Sequence of Cladophialophora bantiana CBS 173.52.</title>
        <authorList>
            <consortium name="The Broad Institute Genomics Platform"/>
            <person name="Cuomo C."/>
            <person name="de Hoog S."/>
            <person name="Gorbushina A."/>
            <person name="Stielow B."/>
            <person name="Teixiera M."/>
            <person name="Abouelleil A."/>
            <person name="Chapman S.B."/>
            <person name="Priest M."/>
            <person name="Young S.K."/>
            <person name="Wortman J."/>
            <person name="Nusbaum C."/>
            <person name="Birren B."/>
        </authorList>
    </citation>
    <scope>NUCLEOTIDE SEQUENCE [LARGE SCALE GENOMIC DNA]</scope>
    <source>
        <strain evidence="4">CBS 173.52</strain>
    </source>
</reference>